<evidence type="ECO:0000313" key="12">
    <source>
        <dbReference type="Proteomes" id="UP001174136"/>
    </source>
</evidence>
<proteinExistence type="predicted"/>
<dbReference type="GO" id="GO:0008270">
    <property type="term" value="F:zinc ion binding"/>
    <property type="evidence" value="ECO:0007669"/>
    <property type="project" value="UniProtKB-KW"/>
</dbReference>
<dbReference type="InterPro" id="IPR003656">
    <property type="entry name" value="Znf_BED"/>
</dbReference>
<dbReference type="GO" id="GO:0005634">
    <property type="term" value="C:nucleus"/>
    <property type="evidence" value="ECO:0007669"/>
    <property type="project" value="UniProtKB-SubCell"/>
</dbReference>
<dbReference type="PANTHER" id="PTHR46481:SF9">
    <property type="entry name" value="ZINC FINGER BED DOMAIN-CONTAINING PROTEIN 1-LIKE"/>
    <property type="match status" value="1"/>
</dbReference>
<evidence type="ECO:0000259" key="10">
    <source>
        <dbReference type="PROSITE" id="PS50808"/>
    </source>
</evidence>
<dbReference type="InterPro" id="IPR052035">
    <property type="entry name" value="ZnF_BED_domain_contain"/>
</dbReference>
<evidence type="ECO:0000256" key="7">
    <source>
        <dbReference type="ARBA" id="ARBA00023163"/>
    </source>
</evidence>
<evidence type="ECO:0000256" key="4">
    <source>
        <dbReference type="ARBA" id="ARBA00022833"/>
    </source>
</evidence>
<evidence type="ECO:0000256" key="6">
    <source>
        <dbReference type="ARBA" id="ARBA00023125"/>
    </source>
</evidence>
<evidence type="ECO:0000256" key="2">
    <source>
        <dbReference type="ARBA" id="ARBA00022723"/>
    </source>
</evidence>
<comment type="subcellular location">
    <subcellularLocation>
        <location evidence="1">Nucleus</location>
    </subcellularLocation>
</comment>
<evidence type="ECO:0000256" key="9">
    <source>
        <dbReference type="PROSITE-ProRule" id="PRU00027"/>
    </source>
</evidence>
<dbReference type="GO" id="GO:0046983">
    <property type="term" value="F:protein dimerization activity"/>
    <property type="evidence" value="ECO:0007669"/>
    <property type="project" value="InterPro"/>
</dbReference>
<evidence type="ECO:0000256" key="8">
    <source>
        <dbReference type="ARBA" id="ARBA00023242"/>
    </source>
</evidence>
<dbReference type="AlphaFoldDB" id="A0AA47MYY8"/>
<reference evidence="11" key="1">
    <citation type="journal article" date="2023" name="Front. Mar. Sci.">
        <title>A new Merluccius polli reference genome to investigate the effects of global change in West African waters.</title>
        <authorList>
            <person name="Mateo J.L."/>
            <person name="Blanco-Fernandez C."/>
            <person name="Garcia-Vazquez E."/>
            <person name="Machado-Schiaffino G."/>
        </authorList>
    </citation>
    <scope>NUCLEOTIDE SEQUENCE</scope>
    <source>
        <strain evidence="11">C29</strain>
        <tissue evidence="11">Fin</tissue>
    </source>
</reference>
<dbReference type="GO" id="GO:0003677">
    <property type="term" value="F:DNA binding"/>
    <property type="evidence" value="ECO:0007669"/>
    <property type="project" value="UniProtKB-KW"/>
</dbReference>
<gene>
    <name evidence="11" type="primary">ZBED1_17</name>
    <name evidence="11" type="ORF">N1851_010863</name>
</gene>
<accession>A0AA47MYY8</accession>
<protein>
    <submittedName>
        <fullName evidence="11">Zinc finger BED domain-containing protein 1</fullName>
    </submittedName>
</protein>
<dbReference type="SMART" id="SM00614">
    <property type="entry name" value="ZnF_BED"/>
    <property type="match status" value="1"/>
</dbReference>
<dbReference type="EMBL" id="JAOPHQ010001997">
    <property type="protein sequence ID" value="KAK0148780.1"/>
    <property type="molecule type" value="Genomic_DNA"/>
</dbReference>
<organism evidence="11 12">
    <name type="scientific">Merluccius polli</name>
    <name type="common">Benguela hake</name>
    <name type="synonym">Merluccius cadenati</name>
    <dbReference type="NCBI Taxonomy" id="89951"/>
    <lineage>
        <taxon>Eukaryota</taxon>
        <taxon>Metazoa</taxon>
        <taxon>Chordata</taxon>
        <taxon>Craniata</taxon>
        <taxon>Vertebrata</taxon>
        <taxon>Euteleostomi</taxon>
        <taxon>Actinopterygii</taxon>
        <taxon>Neopterygii</taxon>
        <taxon>Teleostei</taxon>
        <taxon>Neoteleostei</taxon>
        <taxon>Acanthomorphata</taxon>
        <taxon>Zeiogadaria</taxon>
        <taxon>Gadariae</taxon>
        <taxon>Gadiformes</taxon>
        <taxon>Gadoidei</taxon>
        <taxon>Merlucciidae</taxon>
        <taxon>Merluccius</taxon>
    </lineage>
</organism>
<dbReference type="InterPro" id="IPR008906">
    <property type="entry name" value="HATC_C_dom"/>
</dbReference>
<evidence type="ECO:0000256" key="3">
    <source>
        <dbReference type="ARBA" id="ARBA00022771"/>
    </source>
</evidence>
<keyword evidence="3 9" id="KW-0863">Zinc-finger</keyword>
<dbReference type="Gene3D" id="1.10.10.1070">
    <property type="entry name" value="Zinc finger, BED domain-containing"/>
    <property type="match status" value="1"/>
</dbReference>
<dbReference type="PANTHER" id="PTHR46481">
    <property type="entry name" value="ZINC FINGER BED DOMAIN-CONTAINING PROTEIN 4"/>
    <property type="match status" value="1"/>
</dbReference>
<keyword evidence="4" id="KW-0862">Zinc</keyword>
<keyword evidence="2" id="KW-0479">Metal-binding</keyword>
<dbReference type="Pfam" id="PF05699">
    <property type="entry name" value="Dimer_Tnp_hAT"/>
    <property type="match status" value="1"/>
</dbReference>
<dbReference type="SUPFAM" id="SSF57667">
    <property type="entry name" value="beta-beta-alpha zinc fingers"/>
    <property type="match status" value="1"/>
</dbReference>
<dbReference type="InterPro" id="IPR036236">
    <property type="entry name" value="Znf_C2H2_sf"/>
</dbReference>
<keyword evidence="7" id="KW-0804">Transcription</keyword>
<keyword evidence="8" id="KW-0539">Nucleus</keyword>
<comment type="caution">
    <text evidence="11">The sequence shown here is derived from an EMBL/GenBank/DDBJ whole genome shotgun (WGS) entry which is preliminary data.</text>
</comment>
<dbReference type="Proteomes" id="UP001174136">
    <property type="component" value="Unassembled WGS sequence"/>
</dbReference>
<keyword evidence="6" id="KW-0238">DNA-binding</keyword>
<keyword evidence="12" id="KW-1185">Reference proteome</keyword>
<evidence type="ECO:0000256" key="1">
    <source>
        <dbReference type="ARBA" id="ARBA00004123"/>
    </source>
</evidence>
<name>A0AA47MYY8_MERPO</name>
<dbReference type="Pfam" id="PF02892">
    <property type="entry name" value="zf-BED"/>
    <property type="match status" value="1"/>
</dbReference>
<evidence type="ECO:0000256" key="5">
    <source>
        <dbReference type="ARBA" id="ARBA00023015"/>
    </source>
</evidence>
<dbReference type="SUPFAM" id="SSF140996">
    <property type="entry name" value="Hermes dimerisation domain"/>
    <property type="match status" value="1"/>
</dbReference>
<dbReference type="PROSITE" id="PS50808">
    <property type="entry name" value="ZF_BED"/>
    <property type="match status" value="1"/>
</dbReference>
<keyword evidence="5" id="KW-0805">Transcription regulation</keyword>
<feature type="domain" description="BED-type" evidence="10">
    <location>
        <begin position="17"/>
        <end position="72"/>
    </location>
</feature>
<evidence type="ECO:0000313" key="11">
    <source>
        <dbReference type="EMBL" id="KAK0148780.1"/>
    </source>
</evidence>
<dbReference type="SUPFAM" id="SSF53098">
    <property type="entry name" value="Ribonuclease H-like"/>
    <property type="match status" value="1"/>
</dbReference>
<dbReference type="InterPro" id="IPR012337">
    <property type="entry name" value="RNaseH-like_sf"/>
</dbReference>
<sequence length="613" mass="69403">MAEGGQAQQRLVSKKGKTNSVVWEQFGFEESDDEQKHATCKICSTVVAATQGNTRNLFNHLKSRHRVTYDNLIKKQKQQSTTPATSTVTQTSIADTLYSATPYLLNSERHKKITDSVAYYLAKDMRPTSTVDNVGFKQMVNTLDKRYALPSRHHFSRVALPHLFDKCHAEVSNEVAKAEYYAITTDLWSSRTMEPYISLTIHYTDSDFRLNSKCLQTAFMPADHTGQNIANGLKEALAAWGLNEDKLICITSDNASNIKLAAELNGWTRLQCFGHRLHLAIENAMKDPRIDRAMGVCKKVVTSFSYSWKRKKALTEAQRQLNLPEHSLKTECPTRWGSRQAMVDRVLEQQKAIAQVFSSDRRARHLSLTWQDIDVLEAINKSLSPLVEFTDALSGEKYVSVSFLKPTLDIFNNQILEVQDEDTALAKSIKMNILDYLNDKYSDTETQELLDIASALDPRFKLKYVNEDNRGSIEDRLKAEMKTAMENIPLKTAATPAEDTEDAPKKKKKGLGSFFKVTTVTPPQQQDQAIASELQSYLQREILDAEEDPLKWWMESQRLYPQLSNLARKYLCIPATSSSSERVFSTSGNIVTCLRSSLKPDNVNRLVFLAKNL</sequence>